<dbReference type="PANTHER" id="PTHR15492">
    <property type="entry name" value="CYCLIN D1-BINDING PROTEIN 1"/>
    <property type="match status" value="1"/>
</dbReference>
<dbReference type="AlphaFoldDB" id="A0A167UUD4"/>
<dbReference type="PANTHER" id="PTHR15492:SF1">
    <property type="entry name" value="CYCLIN-D1-BINDING PROTEIN 1"/>
    <property type="match status" value="1"/>
</dbReference>
<evidence type="ECO:0000256" key="1">
    <source>
        <dbReference type="SAM" id="MobiDB-lite"/>
    </source>
</evidence>
<dbReference type="InterPro" id="IPR049317">
    <property type="entry name" value="GCIP-like_N"/>
</dbReference>
<organism evidence="3 4">
    <name type="scientific">Ascosphaera apis ARSEF 7405</name>
    <dbReference type="NCBI Taxonomy" id="392613"/>
    <lineage>
        <taxon>Eukaryota</taxon>
        <taxon>Fungi</taxon>
        <taxon>Dikarya</taxon>
        <taxon>Ascomycota</taxon>
        <taxon>Pezizomycotina</taxon>
        <taxon>Eurotiomycetes</taxon>
        <taxon>Eurotiomycetidae</taxon>
        <taxon>Onygenales</taxon>
        <taxon>Ascosphaeraceae</taxon>
        <taxon>Ascosphaera</taxon>
    </lineage>
</organism>
<reference evidence="3 4" key="1">
    <citation type="journal article" date="2016" name="Genome Biol. Evol.">
        <title>Divergent and convergent evolution of fungal pathogenicity.</title>
        <authorList>
            <person name="Shang Y."/>
            <person name="Xiao G."/>
            <person name="Zheng P."/>
            <person name="Cen K."/>
            <person name="Zhan S."/>
            <person name="Wang C."/>
        </authorList>
    </citation>
    <scope>NUCLEOTIDE SEQUENCE [LARGE SCALE GENOMIC DNA]</scope>
    <source>
        <strain evidence="3 4">ARSEF 7405</strain>
    </source>
</reference>
<feature type="domain" description="Cyclin-D1-binding protein 1-like N-terminal" evidence="2">
    <location>
        <begin position="50"/>
        <end position="198"/>
    </location>
</feature>
<dbReference type="GO" id="GO:0005634">
    <property type="term" value="C:nucleus"/>
    <property type="evidence" value="ECO:0007669"/>
    <property type="project" value="TreeGrafter"/>
</dbReference>
<evidence type="ECO:0000259" key="2">
    <source>
        <dbReference type="Pfam" id="PF13324"/>
    </source>
</evidence>
<keyword evidence="4" id="KW-1185">Reference proteome</keyword>
<gene>
    <name evidence="3" type="ORF">AAP_06381</name>
</gene>
<sequence>MDSLLSLIDSSSTLCQHLTSSLSLPSSQTAAATATAQASNNDTPPLALLSDAALFLRSHTTKFSLLAINSPFTPSALHTVLQEMTGSALPGLVTAALLIGEASYPPAFFDEAKFLVKNALQEFTALTSTVKVVAESQNGSTAAPDKESVTVTAGRVWAACDALTSFANGGVVGFVMAKAKVYLELVKDGIRELEEWDPEDDDEDDFFDTGFEHDDDEENNNNNDLPQGRGNKSSDAPDLVSDDDDDDEEDANTQQLLNRKEHMLRILKSIVKIYPAIETYRLKPLAKQYPSPRNLAKVISCSKKAVNLVRDSCETRDGEKEEAPTEDKFVKWADTFFKVLGGMETSA</sequence>
<feature type="compositionally biased region" description="Acidic residues" evidence="1">
    <location>
        <begin position="194"/>
        <end position="219"/>
    </location>
</feature>
<evidence type="ECO:0000313" key="3">
    <source>
        <dbReference type="EMBL" id="KZZ86618.1"/>
    </source>
</evidence>
<dbReference type="VEuPathDB" id="FungiDB:AAP_06381"/>
<accession>A0A167UUD4</accession>
<dbReference type="EMBL" id="AZGZ01000055">
    <property type="protein sequence ID" value="KZZ86618.1"/>
    <property type="molecule type" value="Genomic_DNA"/>
</dbReference>
<dbReference type="InterPro" id="IPR026907">
    <property type="entry name" value="GCIP-like"/>
</dbReference>
<feature type="region of interest" description="Disordered" evidence="1">
    <location>
        <begin position="194"/>
        <end position="256"/>
    </location>
</feature>
<proteinExistence type="predicted"/>
<feature type="compositionally biased region" description="Acidic residues" evidence="1">
    <location>
        <begin position="240"/>
        <end position="251"/>
    </location>
</feature>
<protein>
    <recommendedName>
        <fullName evidence="2">Cyclin-D1-binding protein 1-like N-terminal domain-containing protein</fullName>
    </recommendedName>
</protein>
<evidence type="ECO:0000313" key="4">
    <source>
        <dbReference type="Proteomes" id="UP000242877"/>
    </source>
</evidence>
<dbReference type="Pfam" id="PF13324">
    <property type="entry name" value="GCIP_N"/>
    <property type="match status" value="1"/>
</dbReference>
<dbReference type="OrthoDB" id="4088536at2759"/>
<name>A0A167UUD4_9EURO</name>
<dbReference type="Proteomes" id="UP000242877">
    <property type="component" value="Unassembled WGS sequence"/>
</dbReference>
<comment type="caution">
    <text evidence="3">The sequence shown here is derived from an EMBL/GenBank/DDBJ whole genome shotgun (WGS) entry which is preliminary data.</text>
</comment>